<sequence length="94" mass="9655">MSITSGEDSRCDLADTFGIGDCVDLGDLAVGDSEAHHGERLPRTVTTNPGGCVHQRRVEACGRQGAAQERLQGDSIGAADTGCRGLCPRCAAGP</sequence>
<proteinExistence type="predicted"/>
<comment type="caution">
    <text evidence="1">The sequence shown here is derived from an EMBL/GenBank/DDBJ whole genome shotgun (WGS) entry which is preliminary data.</text>
</comment>
<reference evidence="1 2" key="1">
    <citation type="submission" date="2020-06" db="EMBL/GenBank/DDBJ databases">
        <title>Actinomadura xiongansis sp. nov., isolated from soil of Baiyangdian.</title>
        <authorList>
            <person name="Zhang X."/>
        </authorList>
    </citation>
    <scope>NUCLEOTIDE SEQUENCE [LARGE SCALE GENOMIC DNA]</scope>
    <source>
        <strain evidence="1 2">HBUM206468</strain>
    </source>
</reference>
<evidence type="ECO:0000313" key="1">
    <source>
        <dbReference type="EMBL" id="MBC6466550.1"/>
    </source>
</evidence>
<gene>
    <name evidence="1" type="ORF">HKK74_13700</name>
</gene>
<dbReference type="Proteomes" id="UP000805614">
    <property type="component" value="Unassembled WGS sequence"/>
</dbReference>
<organism evidence="1 2">
    <name type="scientific">Actinomadura alba</name>
    <dbReference type="NCBI Taxonomy" id="406431"/>
    <lineage>
        <taxon>Bacteria</taxon>
        <taxon>Bacillati</taxon>
        <taxon>Actinomycetota</taxon>
        <taxon>Actinomycetes</taxon>
        <taxon>Streptosporangiales</taxon>
        <taxon>Thermomonosporaceae</taxon>
        <taxon>Actinomadura</taxon>
    </lineage>
</organism>
<dbReference type="EMBL" id="JABVEC010000008">
    <property type="protein sequence ID" value="MBC6466550.1"/>
    <property type="molecule type" value="Genomic_DNA"/>
</dbReference>
<name>A0ABR7LNW6_9ACTN</name>
<keyword evidence="2" id="KW-1185">Reference proteome</keyword>
<accession>A0ABR7LNW6</accession>
<dbReference type="RefSeq" id="WP_187243551.1">
    <property type="nucleotide sequence ID" value="NZ_BAAAOK010000009.1"/>
</dbReference>
<evidence type="ECO:0000313" key="2">
    <source>
        <dbReference type="Proteomes" id="UP000805614"/>
    </source>
</evidence>
<protein>
    <submittedName>
        <fullName evidence="1">Uncharacterized protein</fullName>
    </submittedName>
</protein>